<feature type="domain" description="RNA polymerase sigma-70 region 2" evidence="5">
    <location>
        <begin position="45"/>
        <end position="111"/>
    </location>
</feature>
<dbReference type="EMBL" id="JBHSDU010000014">
    <property type="protein sequence ID" value="MFC4312826.1"/>
    <property type="molecule type" value="Genomic_DNA"/>
</dbReference>
<keyword evidence="4" id="KW-0804">Transcription</keyword>
<dbReference type="InterPro" id="IPR013325">
    <property type="entry name" value="RNA_pol_sigma_r2"/>
</dbReference>
<protein>
    <submittedName>
        <fullName evidence="7">Sigma-70 family RNA polymerase sigma factor</fullName>
    </submittedName>
</protein>
<accession>A0ABV8SYW3</accession>
<proteinExistence type="inferred from homology"/>
<dbReference type="NCBIfam" id="TIGR02937">
    <property type="entry name" value="sigma70-ECF"/>
    <property type="match status" value="1"/>
</dbReference>
<dbReference type="InterPro" id="IPR013324">
    <property type="entry name" value="RNA_pol_sigma_r3/r4-like"/>
</dbReference>
<dbReference type="Gene3D" id="1.10.1740.10">
    <property type="match status" value="1"/>
</dbReference>
<name>A0ABV8SYW3_9GAMM</name>
<dbReference type="InterPro" id="IPR036388">
    <property type="entry name" value="WH-like_DNA-bd_sf"/>
</dbReference>
<dbReference type="SUPFAM" id="SSF88946">
    <property type="entry name" value="Sigma2 domain of RNA polymerase sigma factors"/>
    <property type="match status" value="1"/>
</dbReference>
<evidence type="ECO:0000256" key="4">
    <source>
        <dbReference type="ARBA" id="ARBA00023163"/>
    </source>
</evidence>
<dbReference type="Gene3D" id="1.10.10.10">
    <property type="entry name" value="Winged helix-like DNA-binding domain superfamily/Winged helix DNA-binding domain"/>
    <property type="match status" value="1"/>
</dbReference>
<dbReference type="PANTHER" id="PTHR43133">
    <property type="entry name" value="RNA POLYMERASE ECF-TYPE SIGMA FACTO"/>
    <property type="match status" value="1"/>
</dbReference>
<evidence type="ECO:0000256" key="1">
    <source>
        <dbReference type="ARBA" id="ARBA00010641"/>
    </source>
</evidence>
<comment type="caution">
    <text evidence="7">The sequence shown here is derived from an EMBL/GenBank/DDBJ whole genome shotgun (WGS) entry which is preliminary data.</text>
</comment>
<evidence type="ECO:0000259" key="5">
    <source>
        <dbReference type="Pfam" id="PF04542"/>
    </source>
</evidence>
<feature type="domain" description="RNA polymerase sigma factor 70 region 4 type 2" evidence="6">
    <location>
        <begin position="137"/>
        <end position="189"/>
    </location>
</feature>
<keyword evidence="8" id="KW-1185">Reference proteome</keyword>
<dbReference type="SUPFAM" id="SSF88659">
    <property type="entry name" value="Sigma3 and sigma4 domains of RNA polymerase sigma factors"/>
    <property type="match status" value="1"/>
</dbReference>
<dbReference type="InterPro" id="IPR013249">
    <property type="entry name" value="RNA_pol_sigma70_r4_t2"/>
</dbReference>
<dbReference type="InterPro" id="IPR039425">
    <property type="entry name" value="RNA_pol_sigma-70-like"/>
</dbReference>
<evidence type="ECO:0000256" key="3">
    <source>
        <dbReference type="ARBA" id="ARBA00023082"/>
    </source>
</evidence>
<evidence type="ECO:0000259" key="6">
    <source>
        <dbReference type="Pfam" id="PF08281"/>
    </source>
</evidence>
<keyword evidence="2" id="KW-0805">Transcription regulation</keyword>
<dbReference type="Proteomes" id="UP001595904">
    <property type="component" value="Unassembled WGS sequence"/>
</dbReference>
<keyword evidence="3" id="KW-0731">Sigma factor</keyword>
<dbReference type="Pfam" id="PF04542">
    <property type="entry name" value="Sigma70_r2"/>
    <property type="match status" value="1"/>
</dbReference>
<dbReference type="InterPro" id="IPR007627">
    <property type="entry name" value="RNA_pol_sigma70_r2"/>
</dbReference>
<organism evidence="7 8">
    <name type="scientific">Steroidobacter flavus</name>
    <dbReference type="NCBI Taxonomy" id="1842136"/>
    <lineage>
        <taxon>Bacteria</taxon>
        <taxon>Pseudomonadati</taxon>
        <taxon>Pseudomonadota</taxon>
        <taxon>Gammaproteobacteria</taxon>
        <taxon>Steroidobacterales</taxon>
        <taxon>Steroidobacteraceae</taxon>
        <taxon>Steroidobacter</taxon>
    </lineage>
</organism>
<evidence type="ECO:0000313" key="7">
    <source>
        <dbReference type="EMBL" id="MFC4312826.1"/>
    </source>
</evidence>
<sequence length="211" mass="24107">MTRIHNESGPRLATVAKPSALSNNEAELALIRRVSLRDRTALRELYLLYHRRLSRFLMRLTQRQDLAEEVINDTLLVVWNSADRFRGDSRVSTWIVGIAYRRALKSIRRRRSFELVELEATDSLVGVDNLQACETQEWIEEALEELPLEQRLCLELAYVLGHSCEEISVITSCPVNTVKTRLYHARRKLSVLLPRLAGAAQSPPQGNNSSK</sequence>
<dbReference type="RefSeq" id="WP_380602866.1">
    <property type="nucleotide sequence ID" value="NZ_JBHSDU010000014.1"/>
</dbReference>
<dbReference type="PANTHER" id="PTHR43133:SF32">
    <property type="entry name" value="BLR3042 PROTEIN"/>
    <property type="match status" value="1"/>
</dbReference>
<evidence type="ECO:0000313" key="8">
    <source>
        <dbReference type="Proteomes" id="UP001595904"/>
    </source>
</evidence>
<evidence type="ECO:0000256" key="2">
    <source>
        <dbReference type="ARBA" id="ARBA00023015"/>
    </source>
</evidence>
<reference evidence="8" key="1">
    <citation type="journal article" date="2019" name="Int. J. Syst. Evol. Microbiol.">
        <title>The Global Catalogue of Microorganisms (GCM) 10K type strain sequencing project: providing services to taxonomists for standard genome sequencing and annotation.</title>
        <authorList>
            <consortium name="The Broad Institute Genomics Platform"/>
            <consortium name="The Broad Institute Genome Sequencing Center for Infectious Disease"/>
            <person name="Wu L."/>
            <person name="Ma J."/>
        </authorList>
    </citation>
    <scope>NUCLEOTIDE SEQUENCE [LARGE SCALE GENOMIC DNA]</scope>
    <source>
        <strain evidence="8">CGMCC 1.10759</strain>
    </source>
</reference>
<dbReference type="Pfam" id="PF08281">
    <property type="entry name" value="Sigma70_r4_2"/>
    <property type="match status" value="1"/>
</dbReference>
<gene>
    <name evidence="7" type="ORF">ACFPN2_27320</name>
</gene>
<dbReference type="InterPro" id="IPR014284">
    <property type="entry name" value="RNA_pol_sigma-70_dom"/>
</dbReference>
<comment type="similarity">
    <text evidence="1">Belongs to the sigma-70 factor family. ECF subfamily.</text>
</comment>